<dbReference type="GO" id="GO:0045259">
    <property type="term" value="C:proton-transporting ATP synthase complex"/>
    <property type="evidence" value="ECO:0007669"/>
    <property type="project" value="UniProtKB-KW"/>
</dbReference>
<evidence type="ECO:0000256" key="10">
    <source>
        <dbReference type="ARBA" id="ARBA00023310"/>
    </source>
</evidence>
<dbReference type="GO" id="GO:0046933">
    <property type="term" value="F:proton-transporting ATP synthase activity, rotational mechanism"/>
    <property type="evidence" value="ECO:0007669"/>
    <property type="project" value="UniProtKB-UniRule"/>
</dbReference>
<evidence type="ECO:0000256" key="4">
    <source>
        <dbReference type="ARBA" id="ARBA00022547"/>
    </source>
</evidence>
<dbReference type="Pfam" id="PF00430">
    <property type="entry name" value="ATP-synt_B"/>
    <property type="match status" value="1"/>
</dbReference>
<dbReference type="GO" id="GO:0012505">
    <property type="term" value="C:endomembrane system"/>
    <property type="evidence" value="ECO:0007669"/>
    <property type="project" value="UniProtKB-SubCell"/>
</dbReference>
<keyword evidence="17" id="KW-0175">Coiled coil</keyword>
<gene>
    <name evidence="15 18" type="primary">atpF</name>
    <name evidence="18" type="ORF">GCM10010995_11920</name>
</gene>
<dbReference type="GO" id="GO:0005886">
    <property type="term" value="C:plasma membrane"/>
    <property type="evidence" value="ECO:0007669"/>
    <property type="project" value="UniProtKB-SubCell"/>
</dbReference>
<evidence type="ECO:0000256" key="8">
    <source>
        <dbReference type="ARBA" id="ARBA00023065"/>
    </source>
</evidence>
<evidence type="ECO:0000313" key="18">
    <source>
        <dbReference type="EMBL" id="GGF96312.1"/>
    </source>
</evidence>
<comment type="subcellular location">
    <subcellularLocation>
        <location evidence="15">Cell membrane</location>
        <topology evidence="15">Single-pass membrane protein</topology>
    </subcellularLocation>
    <subcellularLocation>
        <location evidence="14">Endomembrane system</location>
        <topology evidence="14">Single-pass membrane protein</topology>
    </subcellularLocation>
</comment>
<comment type="subunit">
    <text evidence="13">F-type ATPases have 2 components, F(1) - the catalytic core - and F(0) - the membrane proton channel. F(1) has five subunits: alpha(3), beta(3), gamma(1), delta(1), epsilon(1). F(0) has four main subunits: a(1), b(2) and c(10-14). The alpha and beta chains form an alternating ring which encloses part of the gamma chain. F(1) is attached to F(0) by a central stalk formed by the gamma and epsilon chains, while a peripheral stalk is formed by the delta and b chains.</text>
</comment>
<sequence>MDINITLIGQMITFIIFVGFTMKFVWPPLKKAMDERRAKIADGLASADRAEKELEVAKRKAQELIHEAKAQATKIIEQANMRAMQIDEEAKEAARVDADRIRKAANDEAEAHMIAMKQKLRKEVVGIAVAGAEKLISKNIDMTTNNHLLEEMAAEL</sequence>
<keyword evidence="6 15" id="KW-0375">Hydrogen ion transport</keyword>
<reference evidence="18" key="1">
    <citation type="journal article" date="2014" name="Int. J. Syst. Evol. Microbiol.">
        <title>Complete genome sequence of Corynebacterium casei LMG S-19264T (=DSM 44701T), isolated from a smear-ripened cheese.</title>
        <authorList>
            <consortium name="US DOE Joint Genome Institute (JGI-PGF)"/>
            <person name="Walter F."/>
            <person name="Albersmeier A."/>
            <person name="Kalinowski J."/>
            <person name="Ruckert C."/>
        </authorList>
    </citation>
    <scope>NUCLEOTIDE SEQUENCE</scope>
    <source>
        <strain evidence="18">CGMCC 1.15758</strain>
    </source>
</reference>
<dbReference type="GO" id="GO:0046961">
    <property type="term" value="F:proton-transporting ATPase activity, rotational mechanism"/>
    <property type="evidence" value="ECO:0007669"/>
    <property type="project" value="TreeGrafter"/>
</dbReference>
<dbReference type="InterPro" id="IPR050059">
    <property type="entry name" value="ATP_synthase_B_chain"/>
</dbReference>
<dbReference type="PANTHER" id="PTHR33445">
    <property type="entry name" value="ATP SYNTHASE SUBUNIT B', CHLOROPLASTIC"/>
    <property type="match status" value="1"/>
</dbReference>
<comment type="caution">
    <text evidence="18">The sequence shown here is derived from an EMBL/GenBank/DDBJ whole genome shotgun (WGS) entry which is preliminary data.</text>
</comment>
<keyword evidence="7 15" id="KW-1133">Transmembrane helix</keyword>
<evidence type="ECO:0000256" key="2">
    <source>
        <dbReference type="ARBA" id="ARBA00022448"/>
    </source>
</evidence>
<evidence type="ECO:0000256" key="1">
    <source>
        <dbReference type="ARBA" id="ARBA00005513"/>
    </source>
</evidence>
<evidence type="ECO:0000256" key="6">
    <source>
        <dbReference type="ARBA" id="ARBA00022781"/>
    </source>
</evidence>
<keyword evidence="2 15" id="KW-0813">Transport</keyword>
<keyword evidence="10 15" id="KW-0066">ATP synthesis</keyword>
<protein>
    <recommendedName>
        <fullName evidence="15">ATP synthase subunit b</fullName>
    </recommendedName>
    <alternativeName>
        <fullName evidence="15">ATP synthase F(0) sector subunit b</fullName>
    </alternativeName>
    <alternativeName>
        <fullName evidence="15">ATPase subunit I</fullName>
    </alternativeName>
    <alternativeName>
        <fullName evidence="15">F-type ATPase subunit b</fullName>
        <shortName evidence="15">F-ATPase subunit b</shortName>
    </alternativeName>
</protein>
<evidence type="ECO:0000256" key="5">
    <source>
        <dbReference type="ARBA" id="ARBA00022692"/>
    </source>
</evidence>
<evidence type="ECO:0000256" key="15">
    <source>
        <dbReference type="HAMAP-Rule" id="MF_01398"/>
    </source>
</evidence>
<dbReference type="CDD" id="cd06503">
    <property type="entry name" value="ATP-synt_Fo_b"/>
    <property type="match status" value="1"/>
</dbReference>
<proteinExistence type="inferred from homology"/>
<evidence type="ECO:0000256" key="17">
    <source>
        <dbReference type="SAM" id="Coils"/>
    </source>
</evidence>
<keyword evidence="9 15" id="KW-0472">Membrane</keyword>
<keyword evidence="19" id="KW-1185">Reference proteome</keyword>
<evidence type="ECO:0000256" key="3">
    <source>
        <dbReference type="ARBA" id="ARBA00022475"/>
    </source>
</evidence>
<dbReference type="SUPFAM" id="SSF81573">
    <property type="entry name" value="F1F0 ATP synthase subunit B, membrane domain"/>
    <property type="match status" value="1"/>
</dbReference>
<accession>A0A8J2Z4D0</accession>
<evidence type="ECO:0000313" key="19">
    <source>
        <dbReference type="Proteomes" id="UP000636949"/>
    </source>
</evidence>
<organism evidence="18 19">
    <name type="scientific">Cysteiniphilum litorale</name>
    <dbReference type="NCBI Taxonomy" id="2056700"/>
    <lineage>
        <taxon>Bacteria</taxon>
        <taxon>Pseudomonadati</taxon>
        <taxon>Pseudomonadota</taxon>
        <taxon>Gammaproteobacteria</taxon>
        <taxon>Thiotrichales</taxon>
        <taxon>Fastidiosibacteraceae</taxon>
        <taxon>Cysteiniphilum</taxon>
    </lineage>
</organism>
<dbReference type="NCBIfam" id="TIGR01144">
    <property type="entry name" value="ATP_synt_b"/>
    <property type="match status" value="1"/>
</dbReference>
<comment type="subunit">
    <text evidence="15">F-type ATPases have 2 components, F(1) - the catalytic core - and F(0) - the membrane proton channel. F(1) has five subunits: alpha(3), beta(3), gamma(1), delta(1), epsilon(1). F(0) has three main subunits: a(1), b(2) and c(10-14). The alpha and beta chains form an alternating ring which encloses part of the gamma chain. F(1) is attached to F(0) by a central stalk formed by the gamma and epsilon chains, while a peripheral stalk is formed by the delta and b chains.</text>
</comment>
<dbReference type="AlphaFoldDB" id="A0A8J2Z4D0"/>
<evidence type="ECO:0000256" key="9">
    <source>
        <dbReference type="ARBA" id="ARBA00023136"/>
    </source>
</evidence>
<reference evidence="18" key="2">
    <citation type="submission" date="2020-09" db="EMBL/GenBank/DDBJ databases">
        <authorList>
            <person name="Sun Q."/>
            <person name="Zhou Y."/>
        </authorList>
    </citation>
    <scope>NUCLEOTIDE SEQUENCE</scope>
    <source>
        <strain evidence="18">CGMCC 1.15758</strain>
    </source>
</reference>
<dbReference type="InterPro" id="IPR005864">
    <property type="entry name" value="ATP_synth_F0_bsu_bac"/>
</dbReference>
<feature type="transmembrane region" description="Helical" evidence="15">
    <location>
        <begin position="6"/>
        <end position="26"/>
    </location>
</feature>
<evidence type="ECO:0000256" key="13">
    <source>
        <dbReference type="ARBA" id="ARBA00026054"/>
    </source>
</evidence>
<dbReference type="RefSeq" id="WP_117002280.1">
    <property type="nucleotide sequence ID" value="NZ_BMJS01000010.1"/>
</dbReference>
<evidence type="ECO:0000256" key="14">
    <source>
        <dbReference type="ARBA" id="ARBA00037847"/>
    </source>
</evidence>
<dbReference type="Gene3D" id="6.10.250.1580">
    <property type="match status" value="1"/>
</dbReference>
<dbReference type="NCBIfam" id="NF004411">
    <property type="entry name" value="PRK05759.1-2"/>
    <property type="match status" value="1"/>
</dbReference>
<evidence type="ECO:0000256" key="16">
    <source>
        <dbReference type="RuleBase" id="RU003848"/>
    </source>
</evidence>
<evidence type="ECO:0000256" key="7">
    <source>
        <dbReference type="ARBA" id="ARBA00022989"/>
    </source>
</evidence>
<keyword evidence="3 15" id="KW-1003">Cell membrane</keyword>
<dbReference type="HAMAP" id="MF_01398">
    <property type="entry name" value="ATP_synth_b_bprime"/>
    <property type="match status" value="1"/>
</dbReference>
<dbReference type="InterPro" id="IPR028987">
    <property type="entry name" value="ATP_synth_B-like_membr_sf"/>
</dbReference>
<feature type="coiled-coil region" evidence="17">
    <location>
        <begin position="40"/>
        <end position="96"/>
    </location>
</feature>
<name>A0A8J2Z4D0_9GAMM</name>
<keyword evidence="4 15" id="KW-0138">CF(0)</keyword>
<evidence type="ECO:0000256" key="11">
    <source>
        <dbReference type="ARBA" id="ARBA00025198"/>
    </source>
</evidence>
<comment type="similarity">
    <text evidence="1 15 16">Belongs to the ATPase B chain family.</text>
</comment>
<comment type="function">
    <text evidence="11 15">F(1)F(0) ATP synthase produces ATP from ADP in the presence of a proton or sodium gradient. F-type ATPases consist of two structural domains, F(1) containing the extramembraneous catalytic core and F(0) containing the membrane proton channel, linked together by a central stalk and a peripheral stalk. During catalysis, ATP synthesis in the catalytic domain of F(1) is coupled via a rotary mechanism of the central stalk subunits to proton translocation.</text>
</comment>
<dbReference type="OrthoDB" id="9788020at2"/>
<dbReference type="PANTHER" id="PTHR33445:SF1">
    <property type="entry name" value="ATP SYNTHASE SUBUNIT B"/>
    <property type="match status" value="1"/>
</dbReference>
<dbReference type="EMBL" id="BMJS01000010">
    <property type="protein sequence ID" value="GGF96312.1"/>
    <property type="molecule type" value="Genomic_DNA"/>
</dbReference>
<comment type="function">
    <text evidence="12">Component of the F(0) channel, it forms part of the peripheral stalk, linking F(1) to F(0). The b'-subunit is a diverged and duplicated form of b found in plants and photosynthetic bacteria.</text>
</comment>
<keyword evidence="5 15" id="KW-0812">Transmembrane</keyword>
<dbReference type="Proteomes" id="UP000636949">
    <property type="component" value="Unassembled WGS sequence"/>
</dbReference>
<dbReference type="InterPro" id="IPR002146">
    <property type="entry name" value="ATP_synth_b/b'su_bac/chlpt"/>
</dbReference>
<keyword evidence="8 15" id="KW-0406">Ion transport</keyword>
<evidence type="ECO:0000256" key="12">
    <source>
        <dbReference type="ARBA" id="ARBA00025614"/>
    </source>
</evidence>